<keyword evidence="11" id="KW-1185">Reference proteome</keyword>
<dbReference type="InterPro" id="IPR041122">
    <property type="entry name" value="RecJ_OB"/>
</dbReference>
<dbReference type="GO" id="GO:0008409">
    <property type="term" value="F:5'-3' exonuclease activity"/>
    <property type="evidence" value="ECO:0007669"/>
    <property type="project" value="InterPro"/>
</dbReference>
<dbReference type="PANTHER" id="PTHR30255:SF2">
    <property type="entry name" value="SINGLE-STRANDED-DNA-SPECIFIC EXONUCLEASE RECJ"/>
    <property type="match status" value="1"/>
</dbReference>
<dbReference type="Pfam" id="PF17768">
    <property type="entry name" value="RecJ_OB"/>
    <property type="match status" value="1"/>
</dbReference>
<dbReference type="Proteomes" id="UP000199589">
    <property type="component" value="Unassembled WGS sequence"/>
</dbReference>
<feature type="domain" description="RecJ OB" evidence="9">
    <location>
        <begin position="455"/>
        <end position="560"/>
    </location>
</feature>
<feature type="domain" description="Single-stranded-DNA-specific exonuclease RecJ C-terminal" evidence="8">
    <location>
        <begin position="568"/>
        <end position="765"/>
    </location>
</feature>
<evidence type="ECO:0000259" key="6">
    <source>
        <dbReference type="Pfam" id="PF01368"/>
    </source>
</evidence>
<dbReference type="EMBL" id="FOSJ01000001">
    <property type="protein sequence ID" value="SFJ86516.1"/>
    <property type="molecule type" value="Genomic_DNA"/>
</dbReference>
<feature type="domain" description="DDH" evidence="6">
    <location>
        <begin position="84"/>
        <end position="228"/>
    </location>
</feature>
<evidence type="ECO:0000256" key="2">
    <source>
        <dbReference type="ARBA" id="ARBA00019841"/>
    </source>
</evidence>
<name>A0A1I3UWQ6_9LACT</name>
<keyword evidence="4" id="KW-0378">Hydrolase</keyword>
<keyword evidence="3" id="KW-0540">Nuclease</keyword>
<evidence type="ECO:0000256" key="5">
    <source>
        <dbReference type="ARBA" id="ARBA00022839"/>
    </source>
</evidence>
<feature type="domain" description="DHHA1" evidence="7">
    <location>
        <begin position="349"/>
        <end position="440"/>
    </location>
</feature>
<dbReference type="SUPFAM" id="SSF64182">
    <property type="entry name" value="DHH phosphoesterases"/>
    <property type="match status" value="1"/>
</dbReference>
<dbReference type="RefSeq" id="WP_177206260.1">
    <property type="nucleotide sequence ID" value="NZ_FOSJ01000001.1"/>
</dbReference>
<sequence length="777" mass="87304">MSFKQKKKWIITSEFDQDKIDLLSKELNVSPLFVKLCLNRGLDTKEAIEHFINPDESWFHDPFLFYDMEKAIERITSAIETGEKITIYGDYDADGVTSTAILYETIEAMGGNVEYFIPNRFVEGYGPNIEAFDKFLTNDTSLIITVDNGVAGHDAIHYIQDKGVDVIVTDHHELPGTLPDAYAIIHPNHPNGNYPFKDLSGAGVALKVATALLGAFPAELLDLAAIGTIADLVSLKDENRAIVNFGLKVIRQTQRIGILSLFDALSVSLKEIDETTIGFKIAPPINAIGRIENASPVVELLTTFDEERASEIAVLLESKNKERKILVSDIFTEAMAQLAEQENAYVNILSKENWHPGVLGIVASKIINETGKPTIILNIDSETGEAKGSGRSIKAFNLFEHCNDVRGLFKHFGGHHMAAGMTLPVENISVLHEALNEAAKTIQETTDFFEEIEIEEECEIADISLEAIKEIDFLKPFGTDNPRPAFLFENVHPVESRAIGVDHAHLKLKVSQPNAQLDIIAFNYGEKAEALKSDSSISVVGTLEINEWNGNKKPQLQLMDLQFQDAVIIDKRTSELKKSDFSIKHATYIFFNQKNYSKYSKYVTKESQATLIDNIKDAENFKVNTPSVLVDCPDSFDLLKNTLQGNEEYELYCIFYADENNYLLGMPSREHFTKLYKFLAKHKNIDLKEKGSLLAKYLNFDKSILKFIIRVFLEAGFVTIEGGLLNINVEVKKMDVAETQVYKQRKEKIEVEEMLVYSSFNELTKLLKSLNQIKVEQ</sequence>
<dbReference type="GO" id="GO:0003676">
    <property type="term" value="F:nucleic acid binding"/>
    <property type="evidence" value="ECO:0007669"/>
    <property type="project" value="InterPro"/>
</dbReference>
<dbReference type="NCBIfam" id="TIGR00644">
    <property type="entry name" value="recJ"/>
    <property type="match status" value="1"/>
</dbReference>
<dbReference type="AlphaFoldDB" id="A0A1I3UWQ6"/>
<accession>A0A1I3UWQ6</accession>
<proteinExistence type="inferred from homology"/>
<dbReference type="InterPro" id="IPR038763">
    <property type="entry name" value="DHH_sf"/>
</dbReference>
<organism evidence="10 11">
    <name type="scientific">Marinilactibacillus piezotolerans</name>
    <dbReference type="NCBI Taxonomy" id="258723"/>
    <lineage>
        <taxon>Bacteria</taxon>
        <taxon>Bacillati</taxon>
        <taxon>Bacillota</taxon>
        <taxon>Bacilli</taxon>
        <taxon>Lactobacillales</taxon>
        <taxon>Carnobacteriaceae</taxon>
        <taxon>Marinilactibacillus</taxon>
    </lineage>
</organism>
<evidence type="ECO:0000259" key="7">
    <source>
        <dbReference type="Pfam" id="PF02272"/>
    </source>
</evidence>
<dbReference type="InterPro" id="IPR004610">
    <property type="entry name" value="RecJ"/>
</dbReference>
<evidence type="ECO:0000256" key="1">
    <source>
        <dbReference type="ARBA" id="ARBA00005915"/>
    </source>
</evidence>
<evidence type="ECO:0000259" key="8">
    <source>
        <dbReference type="Pfam" id="PF10141"/>
    </source>
</evidence>
<dbReference type="InterPro" id="IPR018779">
    <property type="entry name" value="RecJ_C"/>
</dbReference>
<protein>
    <recommendedName>
        <fullName evidence="2">Single-stranded-DNA-specific exonuclease RecJ</fullName>
    </recommendedName>
</protein>
<comment type="similarity">
    <text evidence="1">Belongs to the RecJ family.</text>
</comment>
<dbReference type="GO" id="GO:0006281">
    <property type="term" value="P:DNA repair"/>
    <property type="evidence" value="ECO:0007669"/>
    <property type="project" value="InterPro"/>
</dbReference>
<gene>
    <name evidence="10" type="ORF">SAMN04488569_1001139</name>
</gene>
<dbReference type="GO" id="GO:0006310">
    <property type="term" value="P:DNA recombination"/>
    <property type="evidence" value="ECO:0007669"/>
    <property type="project" value="InterPro"/>
</dbReference>
<evidence type="ECO:0000259" key="9">
    <source>
        <dbReference type="Pfam" id="PF17768"/>
    </source>
</evidence>
<dbReference type="Pfam" id="PF10141">
    <property type="entry name" value="ssDNA-exonuc_C"/>
    <property type="match status" value="1"/>
</dbReference>
<dbReference type="InterPro" id="IPR051673">
    <property type="entry name" value="SSDNA_exonuclease_RecJ"/>
</dbReference>
<reference evidence="11" key="1">
    <citation type="submission" date="2016-10" db="EMBL/GenBank/DDBJ databases">
        <authorList>
            <person name="Varghese N."/>
            <person name="Submissions S."/>
        </authorList>
    </citation>
    <scope>NUCLEOTIDE SEQUENCE [LARGE SCALE GENOMIC DNA]</scope>
    <source>
        <strain evidence="11">DSM 16108</strain>
    </source>
</reference>
<dbReference type="Gene3D" id="2.40.50.460">
    <property type="match status" value="1"/>
</dbReference>
<dbReference type="PANTHER" id="PTHR30255">
    <property type="entry name" value="SINGLE-STRANDED-DNA-SPECIFIC EXONUCLEASE RECJ"/>
    <property type="match status" value="1"/>
</dbReference>
<evidence type="ECO:0000313" key="11">
    <source>
        <dbReference type="Proteomes" id="UP000199589"/>
    </source>
</evidence>
<dbReference type="Gene3D" id="3.90.1640.30">
    <property type="match status" value="1"/>
</dbReference>
<evidence type="ECO:0000313" key="10">
    <source>
        <dbReference type="EMBL" id="SFJ86516.1"/>
    </source>
</evidence>
<evidence type="ECO:0000256" key="3">
    <source>
        <dbReference type="ARBA" id="ARBA00022722"/>
    </source>
</evidence>
<dbReference type="InterPro" id="IPR003156">
    <property type="entry name" value="DHHA1_dom"/>
</dbReference>
<keyword evidence="5 10" id="KW-0269">Exonuclease</keyword>
<dbReference type="InterPro" id="IPR001667">
    <property type="entry name" value="DDH_dom"/>
</dbReference>
<evidence type="ECO:0000256" key="4">
    <source>
        <dbReference type="ARBA" id="ARBA00022801"/>
    </source>
</evidence>
<dbReference type="Pfam" id="PF01368">
    <property type="entry name" value="DHH"/>
    <property type="match status" value="1"/>
</dbReference>
<dbReference type="Pfam" id="PF02272">
    <property type="entry name" value="DHHA1"/>
    <property type="match status" value="1"/>
</dbReference>